<evidence type="ECO:0000313" key="6">
    <source>
        <dbReference type="Proteomes" id="UP000007879"/>
    </source>
</evidence>
<feature type="chain" id="PRO_5042812654" description="Fibrinogen C-terminal domain-containing protein" evidence="3">
    <location>
        <begin position="23"/>
        <end position="528"/>
    </location>
</feature>
<feature type="signal peptide" evidence="3">
    <location>
        <begin position="1"/>
        <end position="22"/>
    </location>
</feature>
<reference evidence="6" key="1">
    <citation type="journal article" date="2010" name="Nature">
        <title>The Amphimedon queenslandica genome and the evolution of animal complexity.</title>
        <authorList>
            <person name="Srivastava M."/>
            <person name="Simakov O."/>
            <person name="Chapman J."/>
            <person name="Fahey B."/>
            <person name="Gauthier M.E."/>
            <person name="Mitros T."/>
            <person name="Richards G.S."/>
            <person name="Conaco C."/>
            <person name="Dacre M."/>
            <person name="Hellsten U."/>
            <person name="Larroux C."/>
            <person name="Putnam N.H."/>
            <person name="Stanke M."/>
            <person name="Adamska M."/>
            <person name="Darling A."/>
            <person name="Degnan S.M."/>
            <person name="Oakley T.H."/>
            <person name="Plachetzki D.C."/>
            <person name="Zhai Y."/>
            <person name="Adamski M."/>
            <person name="Calcino A."/>
            <person name="Cummins S.F."/>
            <person name="Goodstein D.M."/>
            <person name="Harris C."/>
            <person name="Jackson D.J."/>
            <person name="Leys S.P."/>
            <person name="Shu S."/>
            <person name="Woodcroft B.J."/>
            <person name="Vervoort M."/>
            <person name="Kosik K.S."/>
            <person name="Manning G."/>
            <person name="Degnan B.M."/>
            <person name="Rokhsar D.S."/>
        </authorList>
    </citation>
    <scope>NUCLEOTIDE SEQUENCE [LARGE SCALE GENOMIC DNA]</scope>
</reference>
<dbReference type="InterPro" id="IPR036056">
    <property type="entry name" value="Fibrinogen-like_C"/>
</dbReference>
<keyword evidence="3" id="KW-0732">Signal</keyword>
<dbReference type="GO" id="GO:0005615">
    <property type="term" value="C:extracellular space"/>
    <property type="evidence" value="ECO:0007669"/>
    <property type="project" value="TreeGrafter"/>
</dbReference>
<sequence length="528" mass="60034">MIATKLMYSLMIIIVIINTVNGNCPDDEKETTSPVVTITNTSVNATPECVMPTDCKAWKELGIKQNGVYPIKPDNGPAFQVYCDMETDGGGWTVFQRRQDGSVDFYRNWTDYENGFGDLTGEFWLGLSKIRHLTKEGSNTLRVDLGDFEGNTAYANYSTFSVSNGSTEYILTVGGYSGTAGDSLSSYHNGRRFSTKDNDNDFRSRNCAQVYTGAWWYNDCAYANLNGHYFNTAARNHQGIIWRHWKGYDVSLKFSEMKTRRNKRIFSIMIATKLMYSLMIIIVIINTVNGNCPENEKEKPFPFVTNTSVNATLECVMPTDCKAWKELGKNQSGVYPITPDNGPAFQVYCDMETDGGGWTVFQRRQDGSVDFYRNWTDYENGFGDLTGEFWLGLSKIHRLTKEGSNTLRVDLEDFEGNTAYANYSTFSVGDGSTEYILTVGGYSGTAGDSLTWHNGRRFTTRDNDNDAWDNNCAEFRNGAWWYNQCAFSNLNGIYFKTATDNYKGINWRFWKNSHYTLKFTEMKTRRNN</sequence>
<proteinExistence type="predicted"/>
<dbReference type="InterPro" id="IPR002181">
    <property type="entry name" value="Fibrinogen_a/b/g_C_dom"/>
</dbReference>
<keyword evidence="2" id="KW-0472">Membrane</keyword>
<dbReference type="NCBIfam" id="NF040941">
    <property type="entry name" value="GGGWT_bact"/>
    <property type="match status" value="2"/>
</dbReference>
<dbReference type="FunFam" id="3.90.215.10:FF:000001">
    <property type="entry name" value="Tenascin isoform 1"/>
    <property type="match status" value="2"/>
</dbReference>
<feature type="transmembrane region" description="Helical" evidence="2">
    <location>
        <begin position="265"/>
        <end position="285"/>
    </location>
</feature>
<dbReference type="EnsemblMetazoa" id="XM_019997862.1">
    <property type="protein sequence ID" value="XP_019853421.1"/>
    <property type="gene ID" value="LOC105313151"/>
</dbReference>
<dbReference type="InterPro" id="IPR014716">
    <property type="entry name" value="Fibrinogen_a/b/g_C_1"/>
</dbReference>
<reference evidence="5" key="2">
    <citation type="submission" date="2024-06" db="UniProtKB">
        <authorList>
            <consortium name="EnsemblMetazoa"/>
        </authorList>
    </citation>
    <scope>IDENTIFICATION</scope>
</reference>
<dbReference type="InterPro" id="IPR020837">
    <property type="entry name" value="Fibrinogen_CS"/>
</dbReference>
<dbReference type="PROSITE" id="PS00514">
    <property type="entry name" value="FIBRINOGEN_C_1"/>
    <property type="match status" value="2"/>
</dbReference>
<evidence type="ECO:0000313" key="5">
    <source>
        <dbReference type="EnsemblMetazoa" id="XP_019853421.1"/>
    </source>
</evidence>
<dbReference type="Proteomes" id="UP000007879">
    <property type="component" value="Unassembled WGS sequence"/>
</dbReference>
<keyword evidence="2" id="KW-1133">Transmembrane helix</keyword>
<dbReference type="RefSeq" id="XP_019853421.1">
    <property type="nucleotide sequence ID" value="XM_019997862.1"/>
</dbReference>
<feature type="domain" description="Fibrinogen C-terminal" evidence="4">
    <location>
        <begin position="46"/>
        <end position="263"/>
    </location>
</feature>
<evidence type="ECO:0000256" key="2">
    <source>
        <dbReference type="SAM" id="Phobius"/>
    </source>
</evidence>
<name>A0AAN0J9L7_AMPQE</name>
<keyword evidence="1" id="KW-1015">Disulfide bond</keyword>
<dbReference type="KEGG" id="aqu:105313151"/>
<dbReference type="SUPFAM" id="SSF56496">
    <property type="entry name" value="Fibrinogen C-terminal domain-like"/>
    <property type="match status" value="2"/>
</dbReference>
<evidence type="ECO:0000259" key="4">
    <source>
        <dbReference type="PROSITE" id="PS51406"/>
    </source>
</evidence>
<keyword evidence="6" id="KW-1185">Reference proteome</keyword>
<dbReference type="Gene3D" id="3.90.215.10">
    <property type="entry name" value="Gamma Fibrinogen, chain A, domain 1"/>
    <property type="match status" value="2"/>
</dbReference>
<dbReference type="PROSITE" id="PS51406">
    <property type="entry name" value="FIBRINOGEN_C_2"/>
    <property type="match status" value="2"/>
</dbReference>
<dbReference type="PANTHER" id="PTHR19143">
    <property type="entry name" value="FIBRINOGEN/TENASCIN/ANGIOPOEITIN"/>
    <property type="match status" value="1"/>
</dbReference>
<dbReference type="CDD" id="cd00087">
    <property type="entry name" value="FReD"/>
    <property type="match status" value="2"/>
</dbReference>
<dbReference type="InterPro" id="IPR050373">
    <property type="entry name" value="Fibrinogen_C-term_domain"/>
</dbReference>
<keyword evidence="2" id="KW-0812">Transmembrane</keyword>
<organism evidence="5 6">
    <name type="scientific">Amphimedon queenslandica</name>
    <name type="common">Sponge</name>
    <dbReference type="NCBI Taxonomy" id="400682"/>
    <lineage>
        <taxon>Eukaryota</taxon>
        <taxon>Metazoa</taxon>
        <taxon>Porifera</taxon>
        <taxon>Demospongiae</taxon>
        <taxon>Heteroscleromorpha</taxon>
        <taxon>Haplosclerida</taxon>
        <taxon>Niphatidae</taxon>
        <taxon>Amphimedon</taxon>
    </lineage>
</organism>
<accession>A0AAN0J9L7</accession>
<dbReference type="AlphaFoldDB" id="A0AAN0J9L7"/>
<dbReference type="GeneID" id="105313151"/>
<dbReference type="PANTHER" id="PTHR19143:SF444">
    <property type="entry name" value="PROTEIN SCABROUS"/>
    <property type="match status" value="1"/>
</dbReference>
<feature type="domain" description="Fibrinogen C-terminal" evidence="4">
    <location>
        <begin position="312"/>
        <end position="528"/>
    </location>
</feature>
<evidence type="ECO:0000256" key="3">
    <source>
        <dbReference type="SAM" id="SignalP"/>
    </source>
</evidence>
<dbReference type="Pfam" id="PF00147">
    <property type="entry name" value="Fibrinogen_C"/>
    <property type="match status" value="2"/>
</dbReference>
<protein>
    <recommendedName>
        <fullName evidence="4">Fibrinogen C-terminal domain-containing protein</fullName>
    </recommendedName>
</protein>
<evidence type="ECO:0000256" key="1">
    <source>
        <dbReference type="ARBA" id="ARBA00023157"/>
    </source>
</evidence>
<dbReference type="SMART" id="SM00186">
    <property type="entry name" value="FBG"/>
    <property type="match status" value="2"/>
</dbReference>